<dbReference type="HOGENOM" id="CLU_515030_0_0_1"/>
<proteinExistence type="predicted"/>
<evidence type="ECO:0000259" key="2">
    <source>
        <dbReference type="Pfam" id="PF20149"/>
    </source>
</evidence>
<feature type="domain" description="DUF6532" evidence="2">
    <location>
        <begin position="257"/>
        <end position="465"/>
    </location>
</feature>
<dbReference type="InterPro" id="IPR045341">
    <property type="entry name" value="DUF6532"/>
</dbReference>
<reference evidence="3 4" key="1">
    <citation type="submission" date="2014-04" db="EMBL/GenBank/DDBJ databases">
        <authorList>
            <consortium name="DOE Joint Genome Institute"/>
            <person name="Kuo A."/>
            <person name="Ruytinx J."/>
            <person name="Rineau F."/>
            <person name="Colpaert J."/>
            <person name="Kohler A."/>
            <person name="Nagy L.G."/>
            <person name="Floudas D."/>
            <person name="Copeland A."/>
            <person name="Barry K.W."/>
            <person name="Cichocki N."/>
            <person name="Veneault-Fourrey C."/>
            <person name="LaButti K."/>
            <person name="Lindquist E.A."/>
            <person name="Lipzen A."/>
            <person name="Lundell T."/>
            <person name="Morin E."/>
            <person name="Murat C."/>
            <person name="Sun H."/>
            <person name="Tunlid A."/>
            <person name="Henrissat B."/>
            <person name="Grigoriev I.V."/>
            <person name="Hibbett D.S."/>
            <person name="Martin F."/>
            <person name="Nordberg H.P."/>
            <person name="Cantor M.N."/>
            <person name="Hua S.X."/>
        </authorList>
    </citation>
    <scope>NUCLEOTIDE SEQUENCE [LARGE SCALE GENOMIC DNA]</scope>
    <source>
        <strain evidence="3 4">UH-Slu-Lm8-n1</strain>
    </source>
</reference>
<feature type="region of interest" description="Disordered" evidence="1">
    <location>
        <begin position="128"/>
        <end position="199"/>
    </location>
</feature>
<feature type="compositionally biased region" description="Low complexity" evidence="1">
    <location>
        <begin position="157"/>
        <end position="175"/>
    </location>
</feature>
<dbReference type="Pfam" id="PF20149">
    <property type="entry name" value="DUF6532"/>
    <property type="match status" value="1"/>
</dbReference>
<name>A0A0D0AR52_9AGAM</name>
<evidence type="ECO:0000313" key="3">
    <source>
        <dbReference type="EMBL" id="KIK34443.1"/>
    </source>
</evidence>
<dbReference type="Proteomes" id="UP000054485">
    <property type="component" value="Unassembled WGS sequence"/>
</dbReference>
<accession>A0A0D0AR52</accession>
<evidence type="ECO:0000313" key="4">
    <source>
        <dbReference type="Proteomes" id="UP000054485"/>
    </source>
</evidence>
<organism evidence="3 4">
    <name type="scientific">Suillus luteus UH-Slu-Lm8-n1</name>
    <dbReference type="NCBI Taxonomy" id="930992"/>
    <lineage>
        <taxon>Eukaryota</taxon>
        <taxon>Fungi</taxon>
        <taxon>Dikarya</taxon>
        <taxon>Basidiomycota</taxon>
        <taxon>Agaricomycotina</taxon>
        <taxon>Agaricomycetes</taxon>
        <taxon>Agaricomycetidae</taxon>
        <taxon>Boletales</taxon>
        <taxon>Suillineae</taxon>
        <taxon>Suillaceae</taxon>
        <taxon>Suillus</taxon>
    </lineage>
</organism>
<sequence>MATKGPPKKASKTASKTALLKAQENLRAEMVSTVGRTASGRQRRPTEKETYRILKACGGEEHQMAVEMKMKKRHLKALRTTYQTHPEIFDSEPAGLLSDVDRDEDSMFSDRCVTARLSDQQALTFSMSKTPPTVLARKPTSKIRTKPKKASTTVVTSYNDSDSEGSSDSSESNDSTKFVDSMDNAENESDCGTDNTADDHDEVAEAFSPPVVGTKHQREDSEVLNTDTKFKKGPNGSRQRLKASDFDDITKDLLTTATSIYRCLVVTHAPFPETLIIETKLAKDAWREASNMAELTIQLTPSLVKMMMKHTSHVRGELKTKMRGLTASFFGFRASRSTLAITQNRDLAESLKEGSRFVFKDWEMKHGIYKTDLIQSAINHMWFANRSDEGIVYAKYFDPLPVQTMALVLTAVSVFSDSDVRAATEVSQIECCIDKWMTGVKEDIKFSSVAYSPVYLLHLNSLQRFEERTAAYKLFGKIGVNLLDVARMHAGVDPFMTAVTINSFTDDVFDDVIREHEDEAREAQEVGGD</sequence>
<feature type="compositionally biased region" description="Basic residues" evidence="1">
    <location>
        <begin position="139"/>
        <end position="149"/>
    </location>
</feature>
<feature type="region of interest" description="Disordered" evidence="1">
    <location>
        <begin position="212"/>
        <end position="239"/>
    </location>
</feature>
<dbReference type="STRING" id="930992.A0A0D0AR52"/>
<gene>
    <name evidence="3" type="ORF">CY34DRAFT_17723</name>
</gene>
<dbReference type="InParanoid" id="A0A0D0AR52"/>
<dbReference type="AlphaFoldDB" id="A0A0D0AR52"/>
<reference evidence="4" key="2">
    <citation type="submission" date="2015-01" db="EMBL/GenBank/DDBJ databases">
        <title>Evolutionary Origins and Diversification of the Mycorrhizal Mutualists.</title>
        <authorList>
            <consortium name="DOE Joint Genome Institute"/>
            <consortium name="Mycorrhizal Genomics Consortium"/>
            <person name="Kohler A."/>
            <person name="Kuo A."/>
            <person name="Nagy L.G."/>
            <person name="Floudas D."/>
            <person name="Copeland A."/>
            <person name="Barry K.W."/>
            <person name="Cichocki N."/>
            <person name="Veneault-Fourrey C."/>
            <person name="LaButti K."/>
            <person name="Lindquist E.A."/>
            <person name="Lipzen A."/>
            <person name="Lundell T."/>
            <person name="Morin E."/>
            <person name="Murat C."/>
            <person name="Riley R."/>
            <person name="Ohm R."/>
            <person name="Sun H."/>
            <person name="Tunlid A."/>
            <person name="Henrissat B."/>
            <person name="Grigoriev I.V."/>
            <person name="Hibbett D.S."/>
            <person name="Martin F."/>
        </authorList>
    </citation>
    <scope>NUCLEOTIDE SEQUENCE [LARGE SCALE GENOMIC DNA]</scope>
    <source>
        <strain evidence="4">UH-Slu-Lm8-n1</strain>
    </source>
</reference>
<evidence type="ECO:0000256" key="1">
    <source>
        <dbReference type="SAM" id="MobiDB-lite"/>
    </source>
</evidence>
<dbReference type="OrthoDB" id="2670504at2759"/>
<protein>
    <recommendedName>
        <fullName evidence="2">DUF6532 domain-containing protein</fullName>
    </recommendedName>
</protein>
<keyword evidence="4" id="KW-1185">Reference proteome</keyword>
<dbReference type="EMBL" id="KN835753">
    <property type="protein sequence ID" value="KIK34443.1"/>
    <property type="molecule type" value="Genomic_DNA"/>
</dbReference>